<proteinExistence type="predicted"/>
<dbReference type="Pfam" id="PF13450">
    <property type="entry name" value="NAD_binding_8"/>
    <property type="match status" value="1"/>
</dbReference>
<evidence type="ECO:0000313" key="2">
    <source>
        <dbReference type="RefSeq" id="XP_035824718.1"/>
    </source>
</evidence>
<dbReference type="PANTHER" id="PTHR16128">
    <property type="entry name" value="FAD/NAD(P)-BINDING OXIDOREDUCTASE FAMILY PROTEIN"/>
    <property type="match status" value="1"/>
</dbReference>
<accession>A0ABM1VQM6</accession>
<gene>
    <name evidence="2" type="primary">LOC101856542</name>
</gene>
<dbReference type="PANTHER" id="PTHR16128:SF5">
    <property type="entry name" value="FAD_NAD(P)-BINDING OXIDOREDUCTASE FAMILY PROTEIN"/>
    <property type="match status" value="1"/>
</dbReference>
<evidence type="ECO:0000313" key="1">
    <source>
        <dbReference type="Proteomes" id="UP000694888"/>
    </source>
</evidence>
<dbReference type="Proteomes" id="UP000694888">
    <property type="component" value="Unplaced"/>
</dbReference>
<sequence>MKIAIIGGGIAGLTCAARLGQLGISDVTVFDTGKHAVGGRCSSRIVNINGQLSVFDHCVQYFTASDPRFKKILSYLIRDGAVTQWKGPVGHLQRGRFQADSQFTQAYVGVNGMRSVPESLAKFCKVQRPAWVSTIQFDYHLKKWTVDKWGVYDFVVIAHNGKCAAKLTENAGAPEIHRLCHTRFASRVNPKDSRMTLCSLFVLMVAFERSLKLPYEGAHVADSNISWIANNSAKLKGTSSSSGILPGNKLECWTIISSKNLAEQNKVPQEHIPQNVEKRISGIMLESFAEATGLKGKLPVVHFQKLQLWGAAVPLNTLATGSECVFDAQRQIGICSDWLVSPCVQGAAVSGLALAEAIGSCIKGNKSSTSLQPLFKEESQSNPIGAFP</sequence>
<dbReference type="SUPFAM" id="SSF51905">
    <property type="entry name" value="FAD/NAD(P)-binding domain"/>
    <property type="match status" value="1"/>
</dbReference>
<dbReference type="Gene3D" id="3.90.660.10">
    <property type="match status" value="1"/>
</dbReference>
<protein>
    <submittedName>
        <fullName evidence="2">Renalase</fullName>
    </submittedName>
</protein>
<dbReference type="InterPro" id="IPR036188">
    <property type="entry name" value="FAD/NAD-bd_sf"/>
</dbReference>
<organism evidence="1 2">
    <name type="scientific">Aplysia californica</name>
    <name type="common">California sea hare</name>
    <dbReference type="NCBI Taxonomy" id="6500"/>
    <lineage>
        <taxon>Eukaryota</taxon>
        <taxon>Metazoa</taxon>
        <taxon>Spiralia</taxon>
        <taxon>Lophotrochozoa</taxon>
        <taxon>Mollusca</taxon>
        <taxon>Gastropoda</taxon>
        <taxon>Heterobranchia</taxon>
        <taxon>Euthyneura</taxon>
        <taxon>Tectipleura</taxon>
        <taxon>Aplysiida</taxon>
        <taxon>Aplysioidea</taxon>
        <taxon>Aplysiidae</taxon>
        <taxon>Aplysia</taxon>
    </lineage>
</organism>
<dbReference type="Gene3D" id="3.50.50.60">
    <property type="entry name" value="FAD/NAD(P)-binding domain"/>
    <property type="match status" value="1"/>
</dbReference>
<dbReference type="RefSeq" id="XP_035824718.1">
    <property type="nucleotide sequence ID" value="XM_035968825.1"/>
</dbReference>
<reference evidence="2" key="1">
    <citation type="submission" date="2025-08" db="UniProtKB">
        <authorList>
            <consortium name="RefSeq"/>
        </authorList>
    </citation>
    <scope>IDENTIFICATION</scope>
</reference>
<keyword evidence="1" id="KW-1185">Reference proteome</keyword>
<dbReference type="GeneID" id="101856542"/>
<name>A0ABM1VQM6_APLCA</name>